<dbReference type="Pfam" id="PF00085">
    <property type="entry name" value="Thioredoxin"/>
    <property type="match status" value="1"/>
</dbReference>
<feature type="domain" description="Thioredoxin" evidence="2">
    <location>
        <begin position="485"/>
        <end position="578"/>
    </location>
</feature>
<gene>
    <name evidence="3" type="ORF">ACHAXA_000630</name>
</gene>
<dbReference type="SUPFAM" id="SSF52833">
    <property type="entry name" value="Thioredoxin-like"/>
    <property type="match status" value="1"/>
</dbReference>
<comment type="caution">
    <text evidence="3">The sequence shown here is derived from an EMBL/GenBank/DDBJ whole genome shotgun (WGS) entry which is preliminary data.</text>
</comment>
<dbReference type="AlphaFoldDB" id="A0ABD3SQC2"/>
<protein>
    <recommendedName>
        <fullName evidence="2">Thioredoxin domain-containing protein</fullName>
    </recommendedName>
</protein>
<dbReference type="InterPro" id="IPR013766">
    <property type="entry name" value="Thioredoxin_domain"/>
</dbReference>
<proteinExistence type="predicted"/>
<evidence type="ECO:0000259" key="2">
    <source>
        <dbReference type="Pfam" id="PF00085"/>
    </source>
</evidence>
<keyword evidence="4" id="KW-1185">Reference proteome</keyword>
<dbReference type="EMBL" id="JALLPB020000014">
    <property type="protein sequence ID" value="KAL3826804.1"/>
    <property type="molecule type" value="Genomic_DNA"/>
</dbReference>
<reference evidence="3 4" key="1">
    <citation type="submission" date="2024-10" db="EMBL/GenBank/DDBJ databases">
        <title>Updated reference genomes for cyclostephanoid diatoms.</title>
        <authorList>
            <person name="Roberts W.R."/>
            <person name="Alverson A.J."/>
        </authorList>
    </citation>
    <scope>NUCLEOTIDE SEQUENCE [LARGE SCALE GENOMIC DNA]</scope>
    <source>
        <strain evidence="3 4">AJA228-03</strain>
    </source>
</reference>
<organism evidence="3 4">
    <name type="scientific">Cyclostephanos tholiformis</name>
    <dbReference type="NCBI Taxonomy" id="382380"/>
    <lineage>
        <taxon>Eukaryota</taxon>
        <taxon>Sar</taxon>
        <taxon>Stramenopiles</taxon>
        <taxon>Ochrophyta</taxon>
        <taxon>Bacillariophyta</taxon>
        <taxon>Coscinodiscophyceae</taxon>
        <taxon>Thalassiosirophycidae</taxon>
        <taxon>Stephanodiscales</taxon>
        <taxon>Stephanodiscaceae</taxon>
        <taxon>Cyclostephanos</taxon>
    </lineage>
</organism>
<evidence type="ECO:0000313" key="3">
    <source>
        <dbReference type="EMBL" id="KAL3826804.1"/>
    </source>
</evidence>
<dbReference type="Gene3D" id="3.40.30.10">
    <property type="entry name" value="Glutaredoxin"/>
    <property type="match status" value="1"/>
</dbReference>
<feature type="compositionally biased region" description="Low complexity" evidence="1">
    <location>
        <begin position="46"/>
        <end position="68"/>
    </location>
</feature>
<dbReference type="InterPro" id="IPR036249">
    <property type="entry name" value="Thioredoxin-like_sf"/>
</dbReference>
<accession>A0ABD3SQC2</accession>
<name>A0ABD3SQC2_9STRA</name>
<dbReference type="CDD" id="cd02947">
    <property type="entry name" value="TRX_family"/>
    <property type="match status" value="1"/>
</dbReference>
<sequence length="597" mass="63593">MARSKITNTARCSSGGRIYRAMLLLSTSSLPSSVHAFQPSSLPPVASSAGQRAASSSTPTTSLLRPSSHAARATSSPPNAVSRRRTFVLDGGELQSFLLHTSNGGVAPMTYAGSDPELRVGRLTFVAGTTAVIDGESSSLVRRVVGVEMNDDDDDPDDYYDAISLGDDVRVYSHTVADIPDGVSDVDALSTAAAALVGIHCAMPRVEEVGGGSSEDAVFYSGKAVVLGGSDYACFLADGLATMGINVSLVSTSGAKTKNKDVKLMQPAVESDDEEVGFASAIGQFDSLIDTLSNEQRGIISADEDPAGGSSVLKLLRSRHRCNKYVSTLTHAQQIIKSDGVLFGPGKANSYVKSIESISSNRCLNLIPSPGFGSSTLQVLLNNNVLFATKGTKHTAVRGWDLKDFWEETSWPRDSSGAGVRFGLPVPEEDDLDESFRMEQLQLQSRRIRVGGEGGMDEKEVQAQSAVDEENPYVAQIVGVEGLAEKITSKRRSCVVFVAMRSCRTCKSLNTMFTKIARERDGGKLMFAKADATGAVGKMLGKQLGIVAVPSFVLFRDGLRYGAVSTSKLPSDRLDQAIRDLEAGKDFDPSLEEEEDD</sequence>
<evidence type="ECO:0000256" key="1">
    <source>
        <dbReference type="SAM" id="MobiDB-lite"/>
    </source>
</evidence>
<feature type="region of interest" description="Disordered" evidence="1">
    <location>
        <begin position="36"/>
        <end position="82"/>
    </location>
</feature>
<evidence type="ECO:0000313" key="4">
    <source>
        <dbReference type="Proteomes" id="UP001530377"/>
    </source>
</evidence>
<dbReference type="Proteomes" id="UP001530377">
    <property type="component" value="Unassembled WGS sequence"/>
</dbReference>